<dbReference type="PROSITE" id="PS50119">
    <property type="entry name" value="ZF_BBOX"/>
    <property type="match status" value="2"/>
</dbReference>
<dbReference type="SUPFAM" id="SSF57845">
    <property type="entry name" value="B-box zinc-binding domain"/>
    <property type="match status" value="1"/>
</dbReference>
<keyword evidence="2" id="KW-0479">Metal-binding</keyword>
<dbReference type="PANTHER" id="PTHR25462:SF296">
    <property type="entry name" value="MEIOTIC P26, ISOFORM F"/>
    <property type="match status" value="1"/>
</dbReference>
<dbReference type="InterPro" id="IPR000315">
    <property type="entry name" value="Znf_B-box"/>
</dbReference>
<feature type="domain" description="B box-type" evidence="9">
    <location>
        <begin position="147"/>
        <end position="188"/>
    </location>
</feature>
<feature type="repeat" description="NHL" evidence="7">
    <location>
        <begin position="440"/>
        <end position="483"/>
    </location>
</feature>
<evidence type="ECO:0000259" key="9">
    <source>
        <dbReference type="PROSITE" id="PS50119"/>
    </source>
</evidence>
<evidence type="ECO:0000256" key="7">
    <source>
        <dbReference type="PROSITE-ProRule" id="PRU00504"/>
    </source>
</evidence>
<dbReference type="PANTHER" id="PTHR25462">
    <property type="entry name" value="BONUS, ISOFORM C-RELATED"/>
    <property type="match status" value="1"/>
</dbReference>
<dbReference type="SMART" id="SM00336">
    <property type="entry name" value="BBOX"/>
    <property type="match status" value="2"/>
</dbReference>
<organism evidence="10 11">
    <name type="scientific">Patella caerulea</name>
    <name type="common">Rayed Mediterranean limpet</name>
    <dbReference type="NCBI Taxonomy" id="87958"/>
    <lineage>
        <taxon>Eukaryota</taxon>
        <taxon>Metazoa</taxon>
        <taxon>Spiralia</taxon>
        <taxon>Lophotrochozoa</taxon>
        <taxon>Mollusca</taxon>
        <taxon>Gastropoda</taxon>
        <taxon>Patellogastropoda</taxon>
        <taxon>Patelloidea</taxon>
        <taxon>Patellidae</taxon>
        <taxon>Patella</taxon>
    </lineage>
</organism>
<keyword evidence="3" id="KW-0677">Repeat</keyword>
<dbReference type="Gene3D" id="2.40.10.500">
    <property type="match status" value="1"/>
</dbReference>
<name>A0AAN8KDS5_PATCE</name>
<dbReference type="Gene3D" id="2.120.10.30">
    <property type="entry name" value="TolB, C-terminal domain"/>
    <property type="match status" value="1"/>
</dbReference>
<dbReference type="Pfam" id="PF13445">
    <property type="entry name" value="zf-RING_UBOX"/>
    <property type="match status" value="1"/>
</dbReference>
<dbReference type="PROSITE" id="PS51125">
    <property type="entry name" value="NHL"/>
    <property type="match status" value="3"/>
</dbReference>
<comment type="caution">
    <text evidence="10">The sequence shown here is derived from an EMBL/GenBank/DDBJ whole genome shotgun (WGS) entry which is preliminary data.</text>
</comment>
<dbReference type="InterPro" id="IPR013083">
    <property type="entry name" value="Znf_RING/FYVE/PHD"/>
</dbReference>
<keyword evidence="4 6" id="KW-0863">Zinc-finger</keyword>
<dbReference type="CDD" id="cd19757">
    <property type="entry name" value="Bbox1"/>
    <property type="match status" value="1"/>
</dbReference>
<feature type="repeat" description="NHL" evidence="7">
    <location>
        <begin position="617"/>
        <end position="660"/>
    </location>
</feature>
<dbReference type="SMART" id="SM00184">
    <property type="entry name" value="RING"/>
    <property type="match status" value="1"/>
</dbReference>
<keyword evidence="11" id="KW-1185">Reference proteome</keyword>
<dbReference type="PROSITE" id="PS00518">
    <property type="entry name" value="ZF_RING_1"/>
    <property type="match status" value="1"/>
</dbReference>
<dbReference type="Pfam" id="PF00643">
    <property type="entry name" value="zf-B_box"/>
    <property type="match status" value="1"/>
</dbReference>
<dbReference type="CDD" id="cd05819">
    <property type="entry name" value="NHL"/>
    <property type="match status" value="1"/>
</dbReference>
<feature type="domain" description="RING-type" evidence="8">
    <location>
        <begin position="11"/>
        <end position="56"/>
    </location>
</feature>
<keyword evidence="1" id="KW-0597">Phosphoprotein</keyword>
<evidence type="ECO:0000256" key="1">
    <source>
        <dbReference type="ARBA" id="ARBA00022553"/>
    </source>
</evidence>
<evidence type="ECO:0000256" key="4">
    <source>
        <dbReference type="ARBA" id="ARBA00022771"/>
    </source>
</evidence>
<dbReference type="GO" id="GO:0008270">
    <property type="term" value="F:zinc ion binding"/>
    <property type="evidence" value="ECO:0007669"/>
    <property type="project" value="UniProtKB-KW"/>
</dbReference>
<dbReference type="Pfam" id="PF17170">
    <property type="entry name" value="DUF5128"/>
    <property type="match status" value="1"/>
</dbReference>
<dbReference type="InterPro" id="IPR001841">
    <property type="entry name" value="Znf_RING"/>
</dbReference>
<keyword evidence="5" id="KW-0862">Zinc</keyword>
<evidence type="ECO:0000256" key="2">
    <source>
        <dbReference type="ARBA" id="ARBA00022723"/>
    </source>
</evidence>
<protein>
    <submittedName>
        <fullName evidence="10">Uncharacterized protein</fullName>
    </submittedName>
</protein>
<evidence type="ECO:0000313" key="11">
    <source>
        <dbReference type="Proteomes" id="UP001347796"/>
    </source>
</evidence>
<evidence type="ECO:0000259" key="8">
    <source>
        <dbReference type="PROSITE" id="PS50089"/>
    </source>
</evidence>
<gene>
    <name evidence="10" type="ORF">SNE40_000133</name>
</gene>
<dbReference type="InterPro" id="IPR047153">
    <property type="entry name" value="TRIM45/56/19-like"/>
</dbReference>
<dbReference type="SUPFAM" id="SSF57850">
    <property type="entry name" value="RING/U-box"/>
    <property type="match status" value="1"/>
</dbReference>
<dbReference type="Proteomes" id="UP001347796">
    <property type="component" value="Unassembled WGS sequence"/>
</dbReference>
<reference evidence="10 11" key="1">
    <citation type="submission" date="2024-01" db="EMBL/GenBank/DDBJ databases">
        <title>The genome of the rayed Mediterranean limpet Patella caerulea (Linnaeus, 1758).</title>
        <authorList>
            <person name="Anh-Thu Weber A."/>
            <person name="Halstead-Nussloch G."/>
        </authorList>
    </citation>
    <scope>NUCLEOTIDE SEQUENCE [LARGE SCALE GENOMIC DNA]</scope>
    <source>
        <strain evidence="10">AATW-2023a</strain>
        <tissue evidence="10">Whole specimen</tissue>
    </source>
</reference>
<evidence type="ECO:0000256" key="6">
    <source>
        <dbReference type="PROSITE-ProRule" id="PRU00024"/>
    </source>
</evidence>
<evidence type="ECO:0000256" key="5">
    <source>
        <dbReference type="ARBA" id="ARBA00022833"/>
    </source>
</evidence>
<evidence type="ECO:0000256" key="3">
    <source>
        <dbReference type="ARBA" id="ARBA00022737"/>
    </source>
</evidence>
<dbReference type="SUPFAM" id="SSF101898">
    <property type="entry name" value="NHL repeat"/>
    <property type="match status" value="1"/>
</dbReference>
<dbReference type="Gene3D" id="3.30.160.60">
    <property type="entry name" value="Classic Zinc Finger"/>
    <property type="match status" value="1"/>
</dbReference>
<feature type="domain" description="B box-type" evidence="9">
    <location>
        <begin position="89"/>
        <end position="139"/>
    </location>
</feature>
<dbReference type="PROSITE" id="PS50089">
    <property type="entry name" value="ZF_RING_2"/>
    <property type="match status" value="1"/>
</dbReference>
<sequence>MAANIQDLLQCPICLCQLKQPRILPCFHSFCEKCLDTHIQISSQGSQSYFPCPSCRIITKTPNTHSKKFPRDFRLIKFMDVLKSVVGKNNKSLCDVCSLQDKYENAVSFCSECRKHFCLDCERSHRSKSCLSSHMMLNVNREESANQTTRYCNSHQDEELLFMCHTCDLDLCVVCVIKDHTDHSIIGRDVQTQNNQRLIAATFQNLHHKIWKIHEDLFNLTCFEGRLKGRYAESKYQIQKQARKLMQRILGDEKKYLKELDETFLEKRTEVDELKNIFRSDLTQLEIFQSQLSCLLSSAELEPSHQDQLLERINSLETQTTFENSPILQTFKRFVPGGLFQLGKFEEISLEQDTNHISDFALVSTSDTRTMANGETLLSRSQSLNILEDLNPVIVKTPRRLSDESGINNTTNERAAIHDQSGSNKNKKFVQRYAVSVHPICTFGRQGDSSQQLCLPYNICFTNNDEIIVAENGNKRIQIFDKYGHLLKIIGQGDMIPRGVTLLNSKEIAITDELTKGVKIYNIKGELLRDFMPRCMTLPYGITSAQNGDFLFTDMVFETVSVVKQDGEMRYQFGGHGCSDNHFDNPGNLIVDRRDRILVSDSSNHSIKVFTKHGLFLFKFGSYGTGPGKLRYPKGLATDLCGNILVVDSGNDRVVMFSKEGGYMGIVLDKSHGLQRPTGLCLSKTNLLAVSMPDISEIRVFAISS</sequence>
<dbReference type="InterPro" id="IPR017907">
    <property type="entry name" value="Znf_RING_CS"/>
</dbReference>
<dbReference type="Gene3D" id="3.30.40.10">
    <property type="entry name" value="Zinc/RING finger domain, C3HC4 (zinc finger)"/>
    <property type="match status" value="1"/>
</dbReference>
<dbReference type="InterPro" id="IPR011042">
    <property type="entry name" value="6-blade_b-propeller_TolB-like"/>
</dbReference>
<feature type="repeat" description="NHL" evidence="7">
    <location>
        <begin position="572"/>
        <end position="613"/>
    </location>
</feature>
<evidence type="ECO:0000313" key="10">
    <source>
        <dbReference type="EMBL" id="KAK6194511.1"/>
    </source>
</evidence>
<dbReference type="EMBL" id="JAZGQO010000001">
    <property type="protein sequence ID" value="KAK6194511.1"/>
    <property type="molecule type" value="Genomic_DNA"/>
</dbReference>
<proteinExistence type="predicted"/>
<dbReference type="AlphaFoldDB" id="A0AAN8KDS5"/>
<accession>A0AAN8KDS5</accession>
<dbReference type="InterPro" id="IPR027370">
    <property type="entry name" value="Znf-RING_euk"/>
</dbReference>
<dbReference type="InterPro" id="IPR001258">
    <property type="entry name" value="NHL_repeat"/>
</dbReference>